<protein>
    <recommendedName>
        <fullName evidence="1">NAD-dependent epimerase/dehydratase domain-containing protein</fullName>
    </recommendedName>
</protein>
<dbReference type="InterPro" id="IPR036291">
    <property type="entry name" value="NAD(P)-bd_dom_sf"/>
</dbReference>
<feature type="domain" description="NAD-dependent epimerase/dehydratase" evidence="1">
    <location>
        <begin position="4"/>
        <end position="59"/>
    </location>
</feature>
<organism evidence="2 3">
    <name type="scientific">Stieleria marina</name>
    <dbReference type="NCBI Taxonomy" id="1930275"/>
    <lineage>
        <taxon>Bacteria</taxon>
        <taxon>Pseudomonadati</taxon>
        <taxon>Planctomycetota</taxon>
        <taxon>Planctomycetia</taxon>
        <taxon>Pirellulales</taxon>
        <taxon>Pirellulaceae</taxon>
        <taxon>Stieleria</taxon>
    </lineage>
</organism>
<dbReference type="RefSeq" id="WP_145418623.1">
    <property type="nucleotide sequence ID" value="NZ_CP036526.1"/>
</dbReference>
<dbReference type="OrthoDB" id="152510at2"/>
<dbReference type="InterPro" id="IPR001509">
    <property type="entry name" value="Epimerase_deHydtase"/>
</dbReference>
<dbReference type="Pfam" id="PF01370">
    <property type="entry name" value="Epimerase"/>
    <property type="match status" value="1"/>
</dbReference>
<name>A0A517NUW4_9BACT</name>
<dbReference type="SUPFAM" id="SSF51735">
    <property type="entry name" value="NAD(P)-binding Rossmann-fold domains"/>
    <property type="match status" value="1"/>
</dbReference>
<evidence type="ECO:0000313" key="3">
    <source>
        <dbReference type="Proteomes" id="UP000319817"/>
    </source>
</evidence>
<dbReference type="Proteomes" id="UP000319817">
    <property type="component" value="Chromosome"/>
</dbReference>
<sequence>MKTTVLGATGFIGNRIVEALRESGADVVVASRKTGVDAMTGQGLDEAVSGSTTLIDVTNAPSYEEAEI</sequence>
<proteinExistence type="predicted"/>
<dbReference type="Gene3D" id="3.40.50.720">
    <property type="entry name" value="NAD(P)-binding Rossmann-like Domain"/>
    <property type="match status" value="1"/>
</dbReference>
<keyword evidence="3" id="KW-1185">Reference proteome</keyword>
<dbReference type="AlphaFoldDB" id="A0A517NUW4"/>
<gene>
    <name evidence="2" type="ORF">K239x_29070</name>
</gene>
<accession>A0A517NUW4</accession>
<evidence type="ECO:0000313" key="2">
    <source>
        <dbReference type="EMBL" id="QDT10914.1"/>
    </source>
</evidence>
<reference evidence="2 3" key="1">
    <citation type="submission" date="2019-02" db="EMBL/GenBank/DDBJ databases">
        <title>Deep-cultivation of Planctomycetes and their phenomic and genomic characterization uncovers novel biology.</title>
        <authorList>
            <person name="Wiegand S."/>
            <person name="Jogler M."/>
            <person name="Boedeker C."/>
            <person name="Pinto D."/>
            <person name="Vollmers J."/>
            <person name="Rivas-Marin E."/>
            <person name="Kohn T."/>
            <person name="Peeters S.H."/>
            <person name="Heuer A."/>
            <person name="Rast P."/>
            <person name="Oberbeckmann S."/>
            <person name="Bunk B."/>
            <person name="Jeske O."/>
            <person name="Meyerdierks A."/>
            <person name="Storesund J.E."/>
            <person name="Kallscheuer N."/>
            <person name="Luecker S."/>
            <person name="Lage O.M."/>
            <person name="Pohl T."/>
            <person name="Merkel B.J."/>
            <person name="Hornburger P."/>
            <person name="Mueller R.-W."/>
            <person name="Bruemmer F."/>
            <person name="Labrenz M."/>
            <person name="Spormann A.M."/>
            <person name="Op den Camp H."/>
            <person name="Overmann J."/>
            <person name="Amann R."/>
            <person name="Jetten M.S.M."/>
            <person name="Mascher T."/>
            <person name="Medema M.H."/>
            <person name="Devos D.P."/>
            <person name="Kaster A.-K."/>
            <person name="Ovreas L."/>
            <person name="Rohde M."/>
            <person name="Galperin M.Y."/>
            <person name="Jogler C."/>
        </authorList>
    </citation>
    <scope>NUCLEOTIDE SEQUENCE [LARGE SCALE GENOMIC DNA]</scope>
    <source>
        <strain evidence="2 3">K23_9</strain>
    </source>
</reference>
<evidence type="ECO:0000259" key="1">
    <source>
        <dbReference type="Pfam" id="PF01370"/>
    </source>
</evidence>
<dbReference type="EMBL" id="CP036526">
    <property type="protein sequence ID" value="QDT10914.1"/>
    <property type="molecule type" value="Genomic_DNA"/>
</dbReference>